<feature type="compositionally biased region" description="Basic residues" evidence="1">
    <location>
        <begin position="28"/>
        <end position="44"/>
    </location>
</feature>
<dbReference type="AlphaFoldDB" id="A0A6J4TCN8"/>
<feature type="compositionally biased region" description="Basic and acidic residues" evidence="1">
    <location>
        <begin position="14"/>
        <end position="27"/>
    </location>
</feature>
<sequence>GRGQRRGGSAAAVHRADRAARGREEGHRGRRQGRLCRSQSKRLRHQDDAGGRAAAKNGEARPRRSRRAARNLPQRARAAL</sequence>
<gene>
    <name evidence="2" type="ORF">AVDCRST_MAG09-2080</name>
</gene>
<protein>
    <submittedName>
        <fullName evidence="2">Phage protein</fullName>
    </submittedName>
</protein>
<evidence type="ECO:0000256" key="1">
    <source>
        <dbReference type="SAM" id="MobiDB-lite"/>
    </source>
</evidence>
<accession>A0A6J4TCN8</accession>
<feature type="non-terminal residue" evidence="2">
    <location>
        <position position="80"/>
    </location>
</feature>
<evidence type="ECO:0000313" key="2">
    <source>
        <dbReference type="EMBL" id="CAA9519173.1"/>
    </source>
</evidence>
<organism evidence="2">
    <name type="scientific">uncultured Sphingomonas sp</name>
    <dbReference type="NCBI Taxonomy" id="158754"/>
    <lineage>
        <taxon>Bacteria</taxon>
        <taxon>Pseudomonadati</taxon>
        <taxon>Pseudomonadota</taxon>
        <taxon>Alphaproteobacteria</taxon>
        <taxon>Sphingomonadales</taxon>
        <taxon>Sphingomonadaceae</taxon>
        <taxon>Sphingomonas</taxon>
        <taxon>environmental samples</taxon>
    </lineage>
</organism>
<name>A0A6J4TCN8_9SPHN</name>
<reference evidence="2" key="1">
    <citation type="submission" date="2020-02" db="EMBL/GenBank/DDBJ databases">
        <authorList>
            <person name="Meier V. D."/>
        </authorList>
    </citation>
    <scope>NUCLEOTIDE SEQUENCE</scope>
    <source>
        <strain evidence="2">AVDCRST_MAG09</strain>
    </source>
</reference>
<feature type="region of interest" description="Disordered" evidence="1">
    <location>
        <begin position="1"/>
        <end position="80"/>
    </location>
</feature>
<dbReference type="EMBL" id="CADCVZ010000054">
    <property type="protein sequence ID" value="CAA9519173.1"/>
    <property type="molecule type" value="Genomic_DNA"/>
</dbReference>
<feature type="non-terminal residue" evidence="2">
    <location>
        <position position="1"/>
    </location>
</feature>
<proteinExistence type="predicted"/>